<dbReference type="InterPro" id="IPR027417">
    <property type="entry name" value="P-loop_NTPase"/>
</dbReference>
<dbReference type="AlphaFoldDB" id="A0A814Q8I4"/>
<feature type="compositionally biased region" description="Basic and acidic residues" evidence="1">
    <location>
        <begin position="1"/>
        <end position="11"/>
    </location>
</feature>
<proteinExistence type="predicted"/>
<evidence type="ECO:0000259" key="2">
    <source>
        <dbReference type="Pfam" id="PF01926"/>
    </source>
</evidence>
<evidence type="ECO:0000313" key="4">
    <source>
        <dbReference type="EMBL" id="CAF3886870.1"/>
    </source>
</evidence>
<dbReference type="CDD" id="cd00882">
    <property type="entry name" value="Ras_like_GTPase"/>
    <property type="match status" value="1"/>
</dbReference>
<protein>
    <recommendedName>
        <fullName evidence="2">G domain-containing protein</fullName>
    </recommendedName>
</protein>
<dbReference type="SUPFAM" id="SSF52540">
    <property type="entry name" value="P-loop containing nucleoside triphosphate hydrolases"/>
    <property type="match status" value="1"/>
</dbReference>
<dbReference type="Pfam" id="PF01926">
    <property type="entry name" value="MMR_HSR1"/>
    <property type="match status" value="1"/>
</dbReference>
<dbReference type="Gene3D" id="3.40.50.300">
    <property type="entry name" value="P-loop containing nucleotide triphosphate hydrolases"/>
    <property type="match status" value="1"/>
</dbReference>
<dbReference type="OrthoDB" id="8954335at2759"/>
<accession>A0A814Q8I4</accession>
<feature type="compositionally biased region" description="Polar residues" evidence="1">
    <location>
        <begin position="12"/>
        <end position="23"/>
    </location>
</feature>
<dbReference type="InterPro" id="IPR006073">
    <property type="entry name" value="GTP-bd"/>
</dbReference>
<evidence type="ECO:0000313" key="5">
    <source>
        <dbReference type="Proteomes" id="UP000663891"/>
    </source>
</evidence>
<dbReference type="GO" id="GO:0005525">
    <property type="term" value="F:GTP binding"/>
    <property type="evidence" value="ECO:0007669"/>
    <property type="project" value="InterPro"/>
</dbReference>
<evidence type="ECO:0000313" key="3">
    <source>
        <dbReference type="EMBL" id="CAF1115821.1"/>
    </source>
</evidence>
<gene>
    <name evidence="4" type="ORF">OKA104_LOCUS23444</name>
    <name evidence="3" type="ORF">VCS650_LOCUS20910</name>
</gene>
<comment type="caution">
    <text evidence="3">The sequence shown here is derived from an EMBL/GenBank/DDBJ whole genome shotgun (WGS) entry which is preliminary data.</text>
</comment>
<evidence type="ECO:0000256" key="1">
    <source>
        <dbReference type="SAM" id="MobiDB-lite"/>
    </source>
</evidence>
<dbReference type="EMBL" id="CAJOAY010001790">
    <property type="protein sequence ID" value="CAF3886870.1"/>
    <property type="molecule type" value="Genomic_DNA"/>
</dbReference>
<feature type="compositionally biased region" description="Polar residues" evidence="1">
    <location>
        <begin position="33"/>
        <end position="85"/>
    </location>
</feature>
<name>A0A814Q8I4_9BILA</name>
<feature type="domain" description="G" evidence="2">
    <location>
        <begin position="155"/>
        <end position="265"/>
    </location>
</feature>
<dbReference type="EMBL" id="CAJNON010000220">
    <property type="protein sequence ID" value="CAF1115821.1"/>
    <property type="molecule type" value="Genomic_DNA"/>
</dbReference>
<reference evidence="3" key="1">
    <citation type="submission" date="2021-02" db="EMBL/GenBank/DDBJ databases">
        <authorList>
            <person name="Nowell W R."/>
        </authorList>
    </citation>
    <scope>NUCLEOTIDE SEQUENCE</scope>
</reference>
<dbReference type="Proteomes" id="UP000663891">
    <property type="component" value="Unassembled WGS sequence"/>
</dbReference>
<feature type="region of interest" description="Disordered" evidence="1">
    <location>
        <begin position="1"/>
        <end position="93"/>
    </location>
</feature>
<organism evidence="3 5">
    <name type="scientific">Adineta steineri</name>
    <dbReference type="NCBI Taxonomy" id="433720"/>
    <lineage>
        <taxon>Eukaryota</taxon>
        <taxon>Metazoa</taxon>
        <taxon>Spiralia</taxon>
        <taxon>Gnathifera</taxon>
        <taxon>Rotifera</taxon>
        <taxon>Eurotatoria</taxon>
        <taxon>Bdelloidea</taxon>
        <taxon>Adinetida</taxon>
        <taxon>Adinetidae</taxon>
        <taxon>Adineta</taxon>
    </lineage>
</organism>
<dbReference type="Proteomes" id="UP000663881">
    <property type="component" value="Unassembled WGS sequence"/>
</dbReference>
<sequence>MFRGINEEVTKQKTSVAGNQSSVIPKHNEKPKSSNSQVGVSNKTASHQLPPQFAVKTTSTPVTSANTSILAKSDANKLSSQSNVSPPTPSKIQEEVIQCEPKTASANTDRNPSLPETLAGAYRHVTSKINEVGATATRDPVIRQDISAAFKEINIVLCGPPRVGKSTLINAICEKKLAKTSSALDSCTKSVSRYYLKGSIENDSETINYEYNLWDTPGFESWTQDDIRISLENILKKPKSHILCMIFCAAPGSFAKTEKLDWLLQECMKRQIFCALVCTNKWGGQKEQRDAILQEFQNLLMKYHAKTGEENGVSYYGNKGLCTAVNSKTYKDEDAGKVFEQSGINALIFGIMESLDNDKVVQWCMLAFENKSFWNSIFNAPKKVIAFWNKLIGKG</sequence>